<dbReference type="InterPro" id="IPR029058">
    <property type="entry name" value="AB_hydrolase_fold"/>
</dbReference>
<dbReference type="Gene3D" id="3.40.50.1820">
    <property type="entry name" value="alpha/beta hydrolase"/>
    <property type="match status" value="1"/>
</dbReference>
<evidence type="ECO:0000256" key="3">
    <source>
        <dbReference type="ARBA" id="ARBA00022729"/>
    </source>
</evidence>
<keyword evidence="4" id="KW-0378">Hydrolase</keyword>
<evidence type="ECO:0000256" key="4">
    <source>
        <dbReference type="ARBA" id="ARBA00022801"/>
    </source>
</evidence>
<evidence type="ECO:0000256" key="2">
    <source>
        <dbReference type="ARBA" id="ARBA00022670"/>
    </source>
</evidence>
<dbReference type="EMBL" id="NEDP02005555">
    <property type="protein sequence ID" value="OWF38769.1"/>
    <property type="molecule type" value="Genomic_DNA"/>
</dbReference>
<protein>
    <submittedName>
        <fullName evidence="6">Serine protease K12H4.7</fullName>
    </submittedName>
</protein>
<comment type="caution">
    <text evidence="6">The sequence shown here is derived from an EMBL/GenBank/DDBJ whole genome shotgun (WGS) entry which is preliminary data.</text>
</comment>
<dbReference type="OrthoDB" id="1735038at2759"/>
<dbReference type="InterPro" id="IPR008758">
    <property type="entry name" value="Peptidase_S28"/>
</dbReference>
<name>A0A210PQI8_MIZYE</name>
<keyword evidence="3" id="KW-0732">Signal</keyword>
<dbReference type="GO" id="GO:0006508">
    <property type="term" value="P:proteolysis"/>
    <property type="evidence" value="ECO:0007669"/>
    <property type="project" value="UniProtKB-KW"/>
</dbReference>
<gene>
    <name evidence="6" type="ORF">KP79_PYT20790</name>
</gene>
<dbReference type="Proteomes" id="UP000242188">
    <property type="component" value="Unassembled WGS sequence"/>
</dbReference>
<evidence type="ECO:0000313" key="6">
    <source>
        <dbReference type="EMBL" id="OWF38769.1"/>
    </source>
</evidence>
<dbReference type="GO" id="GO:0070008">
    <property type="term" value="F:serine-type exopeptidase activity"/>
    <property type="evidence" value="ECO:0007669"/>
    <property type="project" value="InterPro"/>
</dbReference>
<dbReference type="PANTHER" id="PTHR11010:SF117">
    <property type="entry name" value="SERINE PROTEASE 16"/>
    <property type="match status" value="1"/>
</dbReference>
<dbReference type="PANTHER" id="PTHR11010">
    <property type="entry name" value="PROTEASE S28 PRO-X CARBOXYPEPTIDASE-RELATED"/>
    <property type="match status" value="1"/>
</dbReference>
<dbReference type="InterPro" id="IPR042269">
    <property type="entry name" value="Ser_carbopepase_S28_SKS"/>
</dbReference>
<reference evidence="6 7" key="1">
    <citation type="journal article" date="2017" name="Nat. Ecol. Evol.">
        <title>Scallop genome provides insights into evolution of bilaterian karyotype and development.</title>
        <authorList>
            <person name="Wang S."/>
            <person name="Zhang J."/>
            <person name="Jiao W."/>
            <person name="Li J."/>
            <person name="Xun X."/>
            <person name="Sun Y."/>
            <person name="Guo X."/>
            <person name="Huan P."/>
            <person name="Dong B."/>
            <person name="Zhang L."/>
            <person name="Hu X."/>
            <person name="Sun X."/>
            <person name="Wang J."/>
            <person name="Zhao C."/>
            <person name="Wang Y."/>
            <person name="Wang D."/>
            <person name="Huang X."/>
            <person name="Wang R."/>
            <person name="Lv J."/>
            <person name="Li Y."/>
            <person name="Zhang Z."/>
            <person name="Liu B."/>
            <person name="Lu W."/>
            <person name="Hui Y."/>
            <person name="Liang J."/>
            <person name="Zhou Z."/>
            <person name="Hou R."/>
            <person name="Li X."/>
            <person name="Liu Y."/>
            <person name="Li H."/>
            <person name="Ning X."/>
            <person name="Lin Y."/>
            <person name="Zhao L."/>
            <person name="Xing Q."/>
            <person name="Dou J."/>
            <person name="Li Y."/>
            <person name="Mao J."/>
            <person name="Guo H."/>
            <person name="Dou H."/>
            <person name="Li T."/>
            <person name="Mu C."/>
            <person name="Jiang W."/>
            <person name="Fu Q."/>
            <person name="Fu X."/>
            <person name="Miao Y."/>
            <person name="Liu J."/>
            <person name="Yu Q."/>
            <person name="Li R."/>
            <person name="Liao H."/>
            <person name="Li X."/>
            <person name="Kong Y."/>
            <person name="Jiang Z."/>
            <person name="Chourrout D."/>
            <person name="Li R."/>
            <person name="Bao Z."/>
        </authorList>
    </citation>
    <scope>NUCLEOTIDE SEQUENCE [LARGE SCALE GENOMIC DNA]</scope>
    <source>
        <strain evidence="6 7">PY_sf001</strain>
    </source>
</reference>
<organism evidence="6 7">
    <name type="scientific">Mizuhopecten yessoensis</name>
    <name type="common">Japanese scallop</name>
    <name type="synonym">Patinopecten yessoensis</name>
    <dbReference type="NCBI Taxonomy" id="6573"/>
    <lineage>
        <taxon>Eukaryota</taxon>
        <taxon>Metazoa</taxon>
        <taxon>Spiralia</taxon>
        <taxon>Lophotrochozoa</taxon>
        <taxon>Mollusca</taxon>
        <taxon>Bivalvia</taxon>
        <taxon>Autobranchia</taxon>
        <taxon>Pteriomorphia</taxon>
        <taxon>Pectinida</taxon>
        <taxon>Pectinoidea</taxon>
        <taxon>Pectinidae</taxon>
        <taxon>Mizuhopecten</taxon>
    </lineage>
</organism>
<dbReference type="Gene3D" id="1.20.120.980">
    <property type="entry name" value="Serine carboxypeptidase S28, SKS domain"/>
    <property type="match status" value="1"/>
</dbReference>
<evidence type="ECO:0000256" key="5">
    <source>
        <dbReference type="ARBA" id="ARBA00023180"/>
    </source>
</evidence>
<dbReference type="FunFam" id="1.20.120.980:FF:000003">
    <property type="entry name" value="Serine protease 16"/>
    <property type="match status" value="1"/>
</dbReference>
<dbReference type="SUPFAM" id="SSF53474">
    <property type="entry name" value="alpha/beta-Hydrolases"/>
    <property type="match status" value="1"/>
</dbReference>
<evidence type="ECO:0000313" key="7">
    <source>
        <dbReference type="Proteomes" id="UP000242188"/>
    </source>
</evidence>
<dbReference type="Pfam" id="PF05577">
    <property type="entry name" value="Peptidase_S28"/>
    <property type="match status" value="1"/>
</dbReference>
<sequence length="500" mass="55323">MADVIKIAVFLLVCGICRTYAYIPKFHRGRPKGGMLGRPMVKSFHALPPDMWVTQRLDHFNDADTTTWQQRYFVNDTFYKKGGPIFVMIGGEGTADPIWMVEGAWIDYAQKFNAFCLQLEHRFYGKSHPTNDMGTGNMIFLSSEQALADLAYFITYARQKFGLQENKLITFGGSYPGSLSAWFRLKYPHLVDGAVASSAPIRAVLNFYEYLGVVTNALATSGQTCNKNVAAATDSLQNKLQSDVGRKSLKTMFNMCDDLDLSDPDYQLDVASLVSSLVGNFEGVVQYNKDNRAFEGAVGTNITVDTLCGVMDDVSVGDPLDRYAKVNKMILAAYSEKCLDFKYRAMIKDLQMTSWNSSAGEGGRQWTYQTCTEFAFFQSSDLSNKTQPFGSFFPLNFSIQQCIDIFGAKFDRDLIQGGVNRTNTNYGGEFIKVTKVAFPNGSIDPWHALGIIDDSVAGSTAVYIDGTAHCANMYPATDSDPAELTKARQVIAGLISAWIS</sequence>
<dbReference type="GO" id="GO:0008239">
    <property type="term" value="F:dipeptidyl-peptidase activity"/>
    <property type="evidence" value="ECO:0007669"/>
    <property type="project" value="TreeGrafter"/>
</dbReference>
<accession>A0A210PQI8</accession>
<comment type="similarity">
    <text evidence="1">Belongs to the peptidase S28 family.</text>
</comment>
<keyword evidence="7" id="KW-1185">Reference proteome</keyword>
<keyword evidence="5" id="KW-0325">Glycoprotein</keyword>
<evidence type="ECO:0000256" key="1">
    <source>
        <dbReference type="ARBA" id="ARBA00011079"/>
    </source>
</evidence>
<keyword evidence="2 6" id="KW-0645">Protease</keyword>
<proteinExistence type="inferred from homology"/>
<dbReference type="AlphaFoldDB" id="A0A210PQI8"/>